<gene>
    <name evidence="1" type="ORF">UC8_24330</name>
</gene>
<evidence type="ECO:0000313" key="1">
    <source>
        <dbReference type="EMBL" id="QEG40421.1"/>
    </source>
</evidence>
<proteinExistence type="predicted"/>
<dbReference type="RefSeq" id="WP_068130911.1">
    <property type="nucleotide sequence ID" value="NZ_LWSJ01000008.1"/>
</dbReference>
<dbReference type="Proteomes" id="UP000325286">
    <property type="component" value="Chromosome"/>
</dbReference>
<name>A0A5B9R2E4_9BACT</name>
<evidence type="ECO:0000313" key="2">
    <source>
        <dbReference type="Proteomes" id="UP000325286"/>
    </source>
</evidence>
<dbReference type="KEGG" id="rul:UC8_24330"/>
<dbReference type="AlphaFoldDB" id="A0A5B9R2E4"/>
<protein>
    <submittedName>
        <fullName evidence="1">Uncharacterized protein</fullName>
    </submittedName>
</protein>
<keyword evidence="2" id="KW-1185">Reference proteome</keyword>
<organism evidence="1 2">
    <name type="scientific">Roseimaritima ulvae</name>
    <dbReference type="NCBI Taxonomy" id="980254"/>
    <lineage>
        <taxon>Bacteria</taxon>
        <taxon>Pseudomonadati</taxon>
        <taxon>Planctomycetota</taxon>
        <taxon>Planctomycetia</taxon>
        <taxon>Pirellulales</taxon>
        <taxon>Pirellulaceae</taxon>
        <taxon>Roseimaritima</taxon>
    </lineage>
</organism>
<sequence length="135" mass="14664">MREQRLTIVSQITLQVGRHAAETIETRQGDAALVGEEPYRRTLMIGSEFVPIESGWVQQPGRLIVKNTEPKRDVVATSAQPLLWIGTAAKTHVFALGAGEQLAVHWRGEPIGLSCEGATSVEALVIVAERGRAPE</sequence>
<accession>A0A5B9R2E4</accession>
<dbReference type="EMBL" id="CP042914">
    <property type="protein sequence ID" value="QEG40421.1"/>
    <property type="molecule type" value="Genomic_DNA"/>
</dbReference>
<reference evidence="1 2" key="1">
    <citation type="submission" date="2019-08" db="EMBL/GenBank/DDBJ databases">
        <title>Deep-cultivation of Planctomycetes and their phenomic and genomic characterization uncovers novel biology.</title>
        <authorList>
            <person name="Wiegand S."/>
            <person name="Jogler M."/>
            <person name="Boedeker C."/>
            <person name="Pinto D."/>
            <person name="Vollmers J."/>
            <person name="Rivas-Marin E."/>
            <person name="Kohn T."/>
            <person name="Peeters S.H."/>
            <person name="Heuer A."/>
            <person name="Rast P."/>
            <person name="Oberbeckmann S."/>
            <person name="Bunk B."/>
            <person name="Jeske O."/>
            <person name="Meyerdierks A."/>
            <person name="Storesund J.E."/>
            <person name="Kallscheuer N."/>
            <person name="Luecker S."/>
            <person name="Lage O.M."/>
            <person name="Pohl T."/>
            <person name="Merkel B.J."/>
            <person name="Hornburger P."/>
            <person name="Mueller R.-W."/>
            <person name="Bruemmer F."/>
            <person name="Labrenz M."/>
            <person name="Spormann A.M."/>
            <person name="Op den Camp H."/>
            <person name="Overmann J."/>
            <person name="Amann R."/>
            <person name="Jetten M.S.M."/>
            <person name="Mascher T."/>
            <person name="Medema M.H."/>
            <person name="Devos D.P."/>
            <person name="Kaster A.-K."/>
            <person name="Ovreas L."/>
            <person name="Rohde M."/>
            <person name="Galperin M.Y."/>
            <person name="Jogler C."/>
        </authorList>
    </citation>
    <scope>NUCLEOTIDE SEQUENCE [LARGE SCALE GENOMIC DNA]</scope>
    <source>
        <strain evidence="1 2">UC8</strain>
    </source>
</reference>